<dbReference type="InterPro" id="IPR009100">
    <property type="entry name" value="AcylCoA_DH/oxidase_NM_dom_sf"/>
</dbReference>
<dbReference type="InterPro" id="IPR006091">
    <property type="entry name" value="Acyl-CoA_Oxase/DH_mid-dom"/>
</dbReference>
<dbReference type="EMBL" id="BAAAQD010000001">
    <property type="protein sequence ID" value="GAA1501866.1"/>
    <property type="molecule type" value="Genomic_DNA"/>
</dbReference>
<dbReference type="SUPFAM" id="SSF47203">
    <property type="entry name" value="Acyl-CoA dehydrogenase C-terminal domain-like"/>
    <property type="match status" value="1"/>
</dbReference>
<feature type="domain" description="Acyl-CoA dehydrogenase/oxidase N-terminal" evidence="9">
    <location>
        <begin position="12"/>
        <end position="125"/>
    </location>
</feature>
<dbReference type="InterPro" id="IPR037069">
    <property type="entry name" value="AcylCoA_DH/ox_N_sf"/>
</dbReference>
<evidence type="ECO:0000256" key="2">
    <source>
        <dbReference type="ARBA" id="ARBA00009347"/>
    </source>
</evidence>
<comment type="similarity">
    <text evidence="2 6">Belongs to the acyl-CoA dehydrogenase family.</text>
</comment>
<dbReference type="PANTHER" id="PTHR43292">
    <property type="entry name" value="ACYL-COA DEHYDROGENASE"/>
    <property type="match status" value="1"/>
</dbReference>
<dbReference type="SUPFAM" id="SSF56645">
    <property type="entry name" value="Acyl-CoA dehydrogenase NM domain-like"/>
    <property type="match status" value="1"/>
</dbReference>
<dbReference type="InterPro" id="IPR013786">
    <property type="entry name" value="AcylCoA_DH/ox_N"/>
</dbReference>
<dbReference type="InterPro" id="IPR046373">
    <property type="entry name" value="Acyl-CoA_Oxase/DH_mid-dom_sf"/>
</dbReference>
<evidence type="ECO:0000256" key="6">
    <source>
        <dbReference type="RuleBase" id="RU362125"/>
    </source>
</evidence>
<keyword evidence="4 6" id="KW-0274">FAD</keyword>
<gene>
    <name evidence="10" type="ORF">GCM10009827_012500</name>
</gene>
<dbReference type="Gene3D" id="1.20.140.10">
    <property type="entry name" value="Butyryl-CoA Dehydrogenase, subunit A, domain 3"/>
    <property type="match status" value="1"/>
</dbReference>
<feature type="domain" description="Acyl-CoA oxidase/dehydrogenase middle" evidence="8">
    <location>
        <begin position="129"/>
        <end position="221"/>
    </location>
</feature>
<organism evidence="10 11">
    <name type="scientific">Dactylosporangium maewongense</name>
    <dbReference type="NCBI Taxonomy" id="634393"/>
    <lineage>
        <taxon>Bacteria</taxon>
        <taxon>Bacillati</taxon>
        <taxon>Actinomycetota</taxon>
        <taxon>Actinomycetes</taxon>
        <taxon>Micromonosporales</taxon>
        <taxon>Micromonosporaceae</taxon>
        <taxon>Dactylosporangium</taxon>
    </lineage>
</organism>
<evidence type="ECO:0000313" key="11">
    <source>
        <dbReference type="Proteomes" id="UP001501470"/>
    </source>
</evidence>
<reference evidence="10 11" key="1">
    <citation type="journal article" date="2019" name="Int. J. Syst. Evol. Microbiol.">
        <title>The Global Catalogue of Microorganisms (GCM) 10K type strain sequencing project: providing services to taxonomists for standard genome sequencing and annotation.</title>
        <authorList>
            <consortium name="The Broad Institute Genomics Platform"/>
            <consortium name="The Broad Institute Genome Sequencing Center for Infectious Disease"/>
            <person name="Wu L."/>
            <person name="Ma J."/>
        </authorList>
    </citation>
    <scope>NUCLEOTIDE SEQUENCE [LARGE SCALE GENOMIC DNA]</scope>
    <source>
        <strain evidence="10 11">JCM 15933</strain>
    </source>
</reference>
<evidence type="ECO:0000259" key="7">
    <source>
        <dbReference type="Pfam" id="PF00441"/>
    </source>
</evidence>
<accession>A0ABN1ZPL7</accession>
<dbReference type="InterPro" id="IPR052161">
    <property type="entry name" value="Mycobact_Acyl-CoA_DH"/>
</dbReference>
<evidence type="ECO:0000256" key="3">
    <source>
        <dbReference type="ARBA" id="ARBA00022630"/>
    </source>
</evidence>
<dbReference type="InterPro" id="IPR009075">
    <property type="entry name" value="AcylCo_DH/oxidase_C"/>
</dbReference>
<evidence type="ECO:0000256" key="5">
    <source>
        <dbReference type="ARBA" id="ARBA00023002"/>
    </source>
</evidence>
<name>A0ABN1ZPL7_9ACTN</name>
<comment type="cofactor">
    <cofactor evidence="1 6">
        <name>FAD</name>
        <dbReference type="ChEBI" id="CHEBI:57692"/>
    </cofactor>
</comment>
<sequence length="383" mass="42305">MPATSFADPAVDEFRREVTAWLTTAIPAEWRERRDHLTMDEEIEIRRAWDRQLFDAGYAGLSWPERFGGRGLGVVEDFTFNDIAARMDAPEGLGRVGRLLAGPAIIHHGTPEMCARFLPAILKGEENWCQGFSEPGAGSDLASLHTRAVRDGDVYRIQGQKVWTTYAQFSDWCLLLARTGAAGSRSRGLSLMLVPMRQPGVEVRPLINITGTHEFNEVFFDGAETSTDLLVGAEDEGWLVSGTILTHERGVGFGAIALNQLHGYLRLFTDHCAAHAPAIAARLPEFVTRVELLRWQMMRSLEKMAGGDASPRSSAVLKVTWSELVQEIVHLAAFGGCPEHTDLYRTRLLFHRASTIVSGTSEIQRNIIGERVLGLPREGSAKA</sequence>
<dbReference type="Gene3D" id="1.10.540.10">
    <property type="entry name" value="Acyl-CoA dehydrogenase/oxidase, N-terminal domain"/>
    <property type="match status" value="1"/>
</dbReference>
<evidence type="ECO:0000256" key="1">
    <source>
        <dbReference type="ARBA" id="ARBA00001974"/>
    </source>
</evidence>
<keyword evidence="5 6" id="KW-0560">Oxidoreductase</keyword>
<feature type="domain" description="Acyl-CoA dehydrogenase/oxidase C-terminal" evidence="7">
    <location>
        <begin position="236"/>
        <end position="373"/>
    </location>
</feature>
<keyword evidence="3 6" id="KW-0285">Flavoprotein</keyword>
<dbReference type="Proteomes" id="UP001501470">
    <property type="component" value="Unassembled WGS sequence"/>
</dbReference>
<comment type="caution">
    <text evidence="10">The sequence shown here is derived from an EMBL/GenBank/DDBJ whole genome shotgun (WGS) entry which is preliminary data.</text>
</comment>
<dbReference type="Gene3D" id="2.40.110.10">
    <property type="entry name" value="Butyryl-CoA Dehydrogenase, subunit A, domain 2"/>
    <property type="match status" value="1"/>
</dbReference>
<dbReference type="PANTHER" id="PTHR43292:SF3">
    <property type="entry name" value="ACYL-COA DEHYDROGENASE FADE29"/>
    <property type="match status" value="1"/>
</dbReference>
<dbReference type="RefSeq" id="WP_344500390.1">
    <property type="nucleotide sequence ID" value="NZ_BAAAQD010000001.1"/>
</dbReference>
<dbReference type="Pfam" id="PF02771">
    <property type="entry name" value="Acyl-CoA_dh_N"/>
    <property type="match status" value="1"/>
</dbReference>
<dbReference type="Pfam" id="PF02770">
    <property type="entry name" value="Acyl-CoA_dh_M"/>
    <property type="match status" value="1"/>
</dbReference>
<evidence type="ECO:0000256" key="4">
    <source>
        <dbReference type="ARBA" id="ARBA00022827"/>
    </source>
</evidence>
<evidence type="ECO:0000313" key="10">
    <source>
        <dbReference type="EMBL" id="GAA1501866.1"/>
    </source>
</evidence>
<protein>
    <submittedName>
        <fullName evidence="10">Acyl-CoA dehydrogenase family protein</fullName>
    </submittedName>
</protein>
<keyword evidence="11" id="KW-1185">Reference proteome</keyword>
<evidence type="ECO:0000259" key="9">
    <source>
        <dbReference type="Pfam" id="PF02771"/>
    </source>
</evidence>
<dbReference type="Pfam" id="PF00441">
    <property type="entry name" value="Acyl-CoA_dh_1"/>
    <property type="match status" value="1"/>
</dbReference>
<proteinExistence type="inferred from homology"/>
<dbReference type="InterPro" id="IPR036250">
    <property type="entry name" value="AcylCo_DH-like_C"/>
</dbReference>
<evidence type="ECO:0000259" key="8">
    <source>
        <dbReference type="Pfam" id="PF02770"/>
    </source>
</evidence>